<dbReference type="Pfam" id="PF19312">
    <property type="entry name" value="NtrY_N"/>
    <property type="match status" value="1"/>
</dbReference>
<evidence type="ECO:0000256" key="9">
    <source>
        <dbReference type="ARBA" id="ARBA00022777"/>
    </source>
</evidence>
<dbReference type="PIRSF" id="PIRSF037532">
    <property type="entry name" value="STHK_NtrY"/>
    <property type="match status" value="1"/>
</dbReference>
<dbReference type="InterPro" id="IPR036097">
    <property type="entry name" value="HisK_dim/P_sf"/>
</dbReference>
<dbReference type="Gene3D" id="1.10.287.130">
    <property type="match status" value="1"/>
</dbReference>
<dbReference type="PANTHER" id="PTHR43065">
    <property type="entry name" value="SENSOR HISTIDINE KINASE"/>
    <property type="match status" value="1"/>
</dbReference>
<dbReference type="InterPro" id="IPR017232">
    <property type="entry name" value="NtrY"/>
</dbReference>
<dbReference type="GO" id="GO:0005886">
    <property type="term" value="C:plasma membrane"/>
    <property type="evidence" value="ECO:0007669"/>
    <property type="project" value="UniProtKB-SubCell"/>
</dbReference>
<keyword evidence="4" id="KW-1003">Cell membrane</keyword>
<dbReference type="SMART" id="SM00388">
    <property type="entry name" value="HisKA"/>
    <property type="match status" value="1"/>
</dbReference>
<feature type="domain" description="Histidine kinase" evidence="16">
    <location>
        <begin position="513"/>
        <end position="732"/>
    </location>
</feature>
<feature type="transmembrane region" description="Helical" evidence="15">
    <location>
        <begin position="22"/>
        <end position="43"/>
    </location>
</feature>
<feature type="region of interest" description="Disordered" evidence="14">
    <location>
        <begin position="734"/>
        <end position="762"/>
    </location>
</feature>
<keyword evidence="13 15" id="KW-0472">Membrane</keyword>
<keyword evidence="7 15" id="KW-0812">Transmembrane</keyword>
<sequence length="762" mass="83366">MALTGDSASPPKAKGRTPFRSWFGPIIVIGAVGCALATFLVVAEFGAISPTDDRLLPLLLINGVFVAVLLAMVIVKAWRLYRVWRRGEAAARLHVRTVGFFSVIALIPAILLAVAGSLTLERVLNPAFMSSVKVFVHNTAEAAAVFRESQCRALLQEAQLTASDLDRAAILYNSDRPYFHQIFQSRAYFLGFSVAALVKSNGEILDRVDVAQNAASIIIAPPQSEFDDARRGEPLCLVIDDGKSFVALRALSAFQDTFLYVTRPIDPIAVEFPKQAQNLISSYDVFDAYRAAVQRAFVLMYAFLTTIMLLSSIWFGLDFADRLVTPIRDLIAATDEVSAGNLDVRVNVDKQHGELARLGDVFNNMTTELNLQQNRLIEANRINDERREFTEAVLSGVPVAVMGVDSASVVTILNRSAEELSLADATGQATVGASVASVLPEIVPILKDAAEVFPRAVQSQIIIKRGVAERTLNVRVTSARADAGHHNYVVTLDDITDLVMAQRTSAWADVARRIAHEIKNPLTPIQLSAERLRRKYGKVIQEDRDIFDQCTDTIVRQVDDIKRMVDEFSSFARMPKARPARDDLNECIRQVAFLMRVGNADLDIVEELPETPVIAQFDRRLLSQALTNIVKNAVEGIAAREEKDALEKGRVEIRLNVRDRMAEIDVIDNGKGFPAMNRQRLLEPYMTTRSDGTGLGLPIVAKIVEDHGGRLELLDAPSGRGACVRLIVPLAAETSSKEEPGAAGAQAEKAPAHASEPGQGGV</sequence>
<dbReference type="SUPFAM" id="SSF47384">
    <property type="entry name" value="Homodimeric domain of signal transducing histidine kinase"/>
    <property type="match status" value="1"/>
</dbReference>
<dbReference type="EMBL" id="CP034086">
    <property type="protein sequence ID" value="AZG76481.1"/>
    <property type="molecule type" value="Genomic_DNA"/>
</dbReference>
<keyword evidence="11 15" id="KW-1133">Transmembrane helix</keyword>
<dbReference type="PROSITE" id="PS50885">
    <property type="entry name" value="HAMP"/>
    <property type="match status" value="1"/>
</dbReference>
<dbReference type="SMART" id="SM00304">
    <property type="entry name" value="HAMP"/>
    <property type="match status" value="1"/>
</dbReference>
<dbReference type="KEGG" id="mros:EHO51_06900"/>
<evidence type="ECO:0000256" key="4">
    <source>
        <dbReference type="ARBA" id="ARBA00022475"/>
    </source>
</evidence>
<protein>
    <recommendedName>
        <fullName evidence="3">histidine kinase</fullName>
        <ecNumber evidence="3">2.7.13.3</ecNumber>
    </recommendedName>
</protein>
<dbReference type="EC" id="2.7.13.3" evidence="3"/>
<comment type="subcellular location">
    <subcellularLocation>
        <location evidence="2">Cell membrane</location>
        <topology evidence="2">Multi-pass membrane protein</topology>
    </subcellularLocation>
</comment>
<evidence type="ECO:0000256" key="12">
    <source>
        <dbReference type="ARBA" id="ARBA00023012"/>
    </source>
</evidence>
<dbReference type="InterPro" id="IPR003661">
    <property type="entry name" value="HisK_dim/P_dom"/>
</dbReference>
<organism evidence="18 19">
    <name type="scientific">Methylocystis rosea</name>
    <dbReference type="NCBI Taxonomy" id="173366"/>
    <lineage>
        <taxon>Bacteria</taxon>
        <taxon>Pseudomonadati</taxon>
        <taxon>Pseudomonadota</taxon>
        <taxon>Alphaproteobacteria</taxon>
        <taxon>Hyphomicrobiales</taxon>
        <taxon>Methylocystaceae</taxon>
        <taxon>Methylocystis</taxon>
    </lineage>
</organism>
<evidence type="ECO:0000259" key="16">
    <source>
        <dbReference type="PROSITE" id="PS50109"/>
    </source>
</evidence>
<evidence type="ECO:0000313" key="19">
    <source>
        <dbReference type="Proteomes" id="UP000273982"/>
    </source>
</evidence>
<dbReference type="InterPro" id="IPR003594">
    <property type="entry name" value="HATPase_dom"/>
</dbReference>
<dbReference type="Gene3D" id="3.30.565.10">
    <property type="entry name" value="Histidine kinase-like ATPase, C-terminal domain"/>
    <property type="match status" value="1"/>
</dbReference>
<dbReference type="FunFam" id="1.10.287.130:FF:000107">
    <property type="entry name" value="Sensor histidine kinase YycG"/>
    <property type="match status" value="1"/>
</dbReference>
<dbReference type="InterPro" id="IPR045671">
    <property type="entry name" value="NtrY-like_N"/>
</dbReference>
<evidence type="ECO:0000256" key="3">
    <source>
        <dbReference type="ARBA" id="ARBA00012438"/>
    </source>
</evidence>
<dbReference type="Pfam" id="PF02518">
    <property type="entry name" value="HATPase_c"/>
    <property type="match status" value="1"/>
</dbReference>
<dbReference type="Gene3D" id="6.10.340.10">
    <property type="match status" value="1"/>
</dbReference>
<dbReference type="SMART" id="SM00387">
    <property type="entry name" value="HATPase_c"/>
    <property type="match status" value="1"/>
</dbReference>
<accession>A0A3G8M3H5</accession>
<evidence type="ECO:0000256" key="10">
    <source>
        <dbReference type="ARBA" id="ARBA00022840"/>
    </source>
</evidence>
<evidence type="ECO:0000256" key="14">
    <source>
        <dbReference type="SAM" id="MobiDB-lite"/>
    </source>
</evidence>
<evidence type="ECO:0000256" key="6">
    <source>
        <dbReference type="ARBA" id="ARBA00022679"/>
    </source>
</evidence>
<feature type="domain" description="HAMP" evidence="17">
    <location>
        <begin position="321"/>
        <end position="374"/>
    </location>
</feature>
<proteinExistence type="predicted"/>
<evidence type="ECO:0000256" key="2">
    <source>
        <dbReference type="ARBA" id="ARBA00004651"/>
    </source>
</evidence>
<feature type="transmembrane region" description="Helical" evidence="15">
    <location>
        <begin position="98"/>
        <end position="120"/>
    </location>
</feature>
<dbReference type="InterPro" id="IPR003660">
    <property type="entry name" value="HAMP_dom"/>
</dbReference>
<keyword evidence="10" id="KW-0067">ATP-binding</keyword>
<dbReference type="AlphaFoldDB" id="A0A3G8M3H5"/>
<evidence type="ECO:0000256" key="7">
    <source>
        <dbReference type="ARBA" id="ARBA00022692"/>
    </source>
</evidence>
<dbReference type="PANTHER" id="PTHR43065:SF10">
    <property type="entry name" value="PEROXIDE STRESS-ACTIVATED HISTIDINE KINASE MAK3"/>
    <property type="match status" value="1"/>
</dbReference>
<feature type="transmembrane region" description="Helical" evidence="15">
    <location>
        <begin position="55"/>
        <end position="78"/>
    </location>
</feature>
<dbReference type="Pfam" id="PF00672">
    <property type="entry name" value="HAMP"/>
    <property type="match status" value="1"/>
</dbReference>
<dbReference type="SUPFAM" id="SSF55874">
    <property type="entry name" value="ATPase domain of HSP90 chaperone/DNA topoisomerase II/histidine kinase"/>
    <property type="match status" value="1"/>
</dbReference>
<dbReference type="GO" id="GO:0000155">
    <property type="term" value="F:phosphorelay sensor kinase activity"/>
    <property type="evidence" value="ECO:0007669"/>
    <property type="project" value="InterPro"/>
</dbReference>
<comment type="catalytic activity">
    <reaction evidence="1">
        <text>ATP + protein L-histidine = ADP + protein N-phospho-L-histidine.</text>
        <dbReference type="EC" id="2.7.13.3"/>
    </reaction>
</comment>
<evidence type="ECO:0000256" key="11">
    <source>
        <dbReference type="ARBA" id="ARBA00022989"/>
    </source>
</evidence>
<evidence type="ECO:0000256" key="5">
    <source>
        <dbReference type="ARBA" id="ARBA00022553"/>
    </source>
</evidence>
<dbReference type="RefSeq" id="WP_124738280.1">
    <property type="nucleotide sequence ID" value="NZ_CP034086.1"/>
</dbReference>
<dbReference type="GO" id="GO:0005524">
    <property type="term" value="F:ATP binding"/>
    <property type="evidence" value="ECO:0007669"/>
    <property type="project" value="UniProtKB-KW"/>
</dbReference>
<evidence type="ECO:0000259" key="17">
    <source>
        <dbReference type="PROSITE" id="PS50885"/>
    </source>
</evidence>
<dbReference type="CDD" id="cd06225">
    <property type="entry name" value="HAMP"/>
    <property type="match status" value="1"/>
</dbReference>
<dbReference type="InterPro" id="IPR005467">
    <property type="entry name" value="His_kinase_dom"/>
</dbReference>
<dbReference type="InterPro" id="IPR036890">
    <property type="entry name" value="HATPase_C_sf"/>
</dbReference>
<dbReference type="Gene3D" id="3.30.450.20">
    <property type="entry name" value="PAS domain"/>
    <property type="match status" value="1"/>
</dbReference>
<keyword evidence="8" id="KW-0547">Nucleotide-binding</keyword>
<evidence type="ECO:0000313" key="18">
    <source>
        <dbReference type="EMBL" id="AZG76481.1"/>
    </source>
</evidence>
<keyword evidence="12" id="KW-0902">Two-component regulatory system</keyword>
<keyword evidence="6" id="KW-0808">Transferase</keyword>
<evidence type="ECO:0000256" key="15">
    <source>
        <dbReference type="SAM" id="Phobius"/>
    </source>
</evidence>
<dbReference type="PRINTS" id="PR00344">
    <property type="entry name" value="BCTRLSENSOR"/>
</dbReference>
<dbReference type="Proteomes" id="UP000273982">
    <property type="component" value="Chromosome"/>
</dbReference>
<name>A0A3G8M3H5_9HYPH</name>
<gene>
    <name evidence="18" type="ORF">EHO51_06900</name>
</gene>
<keyword evidence="9 18" id="KW-0418">Kinase</keyword>
<dbReference type="InterPro" id="IPR004358">
    <property type="entry name" value="Sig_transdc_His_kin-like_C"/>
</dbReference>
<keyword evidence="5" id="KW-0597">Phosphoprotein</keyword>
<dbReference type="PROSITE" id="PS50109">
    <property type="entry name" value="HIS_KIN"/>
    <property type="match status" value="1"/>
</dbReference>
<dbReference type="CDD" id="cd00082">
    <property type="entry name" value="HisKA"/>
    <property type="match status" value="1"/>
</dbReference>
<reference evidence="18 19" key="1">
    <citation type="submission" date="2018-11" db="EMBL/GenBank/DDBJ databases">
        <title>Genome squencing of methanotrophic bacteria isolated from alkaline groundwater in Korea.</title>
        <authorList>
            <person name="Nguyen L.N."/>
        </authorList>
    </citation>
    <scope>NUCLEOTIDE SEQUENCE [LARGE SCALE GENOMIC DNA]</scope>
    <source>
        <strain evidence="18 19">GW6</strain>
    </source>
</reference>
<evidence type="ECO:0000256" key="1">
    <source>
        <dbReference type="ARBA" id="ARBA00000085"/>
    </source>
</evidence>
<evidence type="ECO:0000256" key="8">
    <source>
        <dbReference type="ARBA" id="ARBA00022741"/>
    </source>
</evidence>
<dbReference type="Pfam" id="PF00512">
    <property type="entry name" value="HisKA"/>
    <property type="match status" value="1"/>
</dbReference>
<dbReference type="SUPFAM" id="SSF158472">
    <property type="entry name" value="HAMP domain-like"/>
    <property type="match status" value="1"/>
</dbReference>
<evidence type="ECO:0000256" key="13">
    <source>
        <dbReference type="ARBA" id="ARBA00023136"/>
    </source>
</evidence>
<feature type="compositionally biased region" description="Low complexity" evidence="14">
    <location>
        <begin position="741"/>
        <end position="754"/>
    </location>
</feature>